<dbReference type="Gene3D" id="3.30.457.10">
    <property type="entry name" value="Copper amine oxidase-like, N-terminal domain"/>
    <property type="match status" value="1"/>
</dbReference>
<proteinExistence type="predicted"/>
<reference evidence="4" key="1">
    <citation type="submission" date="2010-12" db="EMBL/GenBank/DDBJ databases">
        <title>The genome sequence of Filifactor alocis strain ATCC 35896.</title>
        <authorList>
            <consortium name="The Broad Institute Genome Sequencing Platform"/>
            <person name="Ward D."/>
            <person name="Earl A."/>
            <person name="Feldgarden M."/>
            <person name="Young S.K."/>
            <person name="Gargeya S."/>
            <person name="Zeng Q."/>
            <person name="Alvarado L."/>
            <person name="Berlin A."/>
            <person name="Bochicchio J."/>
            <person name="Chapman S.B."/>
            <person name="Chen Z."/>
            <person name="Freedman E."/>
            <person name="Gellesch M."/>
            <person name="Goldberg J."/>
            <person name="Griggs A."/>
            <person name="Gujja S."/>
            <person name="Heilman E."/>
            <person name="Heiman D."/>
            <person name="Howarth C."/>
            <person name="Mehta T."/>
            <person name="Neiman D."/>
            <person name="Pearson M."/>
            <person name="Roberts A."/>
            <person name="Saif S."/>
            <person name="Shea T."/>
            <person name="Shenoy N."/>
            <person name="Sisk P."/>
            <person name="Stolte C."/>
            <person name="Sykes S."/>
            <person name="White J."/>
            <person name="Yandava C."/>
            <person name="Izard J."/>
            <person name="Blanton J.M."/>
            <person name="Baranova O.V."/>
            <person name="Tanner A.C."/>
            <person name="Dewhirst F.E."/>
            <person name="Haas B."/>
            <person name="Nusbaum C."/>
            <person name="Birren B."/>
        </authorList>
    </citation>
    <scope>NUCLEOTIDE SEQUENCE [LARGE SCALE GENOMIC DNA]</scope>
    <source>
        <strain evidence="4">ATCC 35896 / D40 B5</strain>
    </source>
</reference>
<dbReference type="InterPro" id="IPR036582">
    <property type="entry name" value="Mao_N_sf"/>
</dbReference>
<dbReference type="KEGG" id="faa:HMPREF0389_01546"/>
<dbReference type="OrthoDB" id="1753865at2"/>
<dbReference type="eggNOG" id="COG1305">
    <property type="taxonomic scope" value="Bacteria"/>
</dbReference>
<keyword evidence="4" id="KW-1185">Reference proteome</keyword>
<sequence>MKKRTNVLVATALSLALLPTSVFASTLSVSKETAKEGTPVPFQAVLSADSADMVKQGVMTVSLEEGSFVVKEGKVFLGNKEIKKDVSVFEKSILWNVTKEDVAAIKKGDTIKVTGMVETQGLGEKKLTVDANDIGLGVDTKVFATMTEQDTTFVKVLEKAPSVGYQRDSLKFAQTVVAVKGGEQLTVTLPAGIAWNETEMKKEDSLKNATIVSLKKNVLTVKANKGATQVFVKPDVFVPEEAAKGDVAVEFSSAERKATAVLAVVEEYQVTMTVKKGMKKEFVNKKQIPVTVELKSKGGKLPKTSYVDFKLIGGVATVEAVGAKETGEKAKITKEVEKFAFRTNDAGDTMQLNLVVTPNKGSKLVTLEAELRNASAKVDLIEVVEPVTVKNTVKNIQGGQLNEEVGDVVIEEVEPRALEAGELYVLKVKDTKLNPVLFGDNAKLDAKNVIVKDFGLTKGDDAIQFMLDRASVAPNKGLITISDLKISTQRTIANGNYKAALYKVVKADKEKEEIVLNDGKRYGLEELASFELFSIGTEQMKKETIFTLGSKKYTVEGTEKELETAVYTKEGYTMLPMRVVAETIGVDVAWDNTTKTATFTKGDVVVKVVSDKAVLNRNGVDIKMNTVSENVKGRLFLPLSSLGDAFGLERGQGYDWMPETKQVVVRY</sequence>
<dbReference type="AlphaFoldDB" id="D6GTV7"/>
<dbReference type="PATRIC" id="fig|546269.5.peg.787"/>
<evidence type="ECO:0000259" key="2">
    <source>
        <dbReference type="Pfam" id="PF07833"/>
    </source>
</evidence>
<evidence type="ECO:0000256" key="1">
    <source>
        <dbReference type="SAM" id="SignalP"/>
    </source>
</evidence>
<name>D6GTV7_FILAD</name>
<dbReference type="Pfam" id="PF07833">
    <property type="entry name" value="Cu_amine_oxidN1"/>
    <property type="match status" value="1"/>
</dbReference>
<feature type="domain" description="Copper amine oxidase-like N-terminal" evidence="2">
    <location>
        <begin position="555"/>
        <end position="649"/>
    </location>
</feature>
<gene>
    <name evidence="3" type="ordered locus">HMPREF0389_01546</name>
</gene>
<dbReference type="Proteomes" id="UP000007468">
    <property type="component" value="Chromosome"/>
</dbReference>
<keyword evidence="1" id="KW-0732">Signal</keyword>
<dbReference type="InterPro" id="IPR012854">
    <property type="entry name" value="Cu_amine_oxidase-like_N"/>
</dbReference>
<organism evidence="3 4">
    <name type="scientific">Filifactor alocis (strain ATCC 35896 / CCUG 47790 / D40 B5)</name>
    <name type="common">Fusobacterium alocis</name>
    <dbReference type="NCBI Taxonomy" id="546269"/>
    <lineage>
        <taxon>Bacteria</taxon>
        <taxon>Bacillati</taxon>
        <taxon>Bacillota</taxon>
        <taxon>Clostridia</taxon>
        <taxon>Peptostreptococcales</taxon>
        <taxon>Filifactoraceae</taxon>
        <taxon>Filifactor</taxon>
    </lineage>
</organism>
<dbReference type="SUPFAM" id="SSF55383">
    <property type="entry name" value="Copper amine oxidase, domain N"/>
    <property type="match status" value="1"/>
</dbReference>
<accession>D6GTV7</accession>
<evidence type="ECO:0000313" key="4">
    <source>
        <dbReference type="Proteomes" id="UP000007468"/>
    </source>
</evidence>
<feature type="chain" id="PRO_5003083870" evidence="1">
    <location>
        <begin position="25"/>
        <end position="667"/>
    </location>
</feature>
<dbReference type="EMBL" id="CP002390">
    <property type="protein sequence ID" value="EFE27628.1"/>
    <property type="molecule type" value="Genomic_DNA"/>
</dbReference>
<dbReference type="STRING" id="546269.HMPREF0389_01546"/>
<dbReference type="RefSeq" id="WP_014262393.1">
    <property type="nucleotide sequence ID" value="NC_016630.1"/>
</dbReference>
<protein>
    <submittedName>
        <fullName evidence="3">Copper amine oxidase domain protein</fullName>
    </submittedName>
</protein>
<evidence type="ECO:0000313" key="3">
    <source>
        <dbReference type="EMBL" id="EFE27628.1"/>
    </source>
</evidence>
<feature type="signal peptide" evidence="1">
    <location>
        <begin position="1"/>
        <end position="24"/>
    </location>
</feature>